<keyword evidence="3" id="KW-0238">DNA-binding</keyword>
<dbReference type="AlphaFoldDB" id="A0A062VGU6"/>
<dbReference type="Proteomes" id="UP000027100">
    <property type="component" value="Unassembled WGS sequence"/>
</dbReference>
<dbReference type="GO" id="GO:0032993">
    <property type="term" value="C:protein-DNA complex"/>
    <property type="evidence" value="ECO:0007669"/>
    <property type="project" value="TreeGrafter"/>
</dbReference>
<protein>
    <submittedName>
        <fullName evidence="6">LysR family transcriptional regulator</fullName>
    </submittedName>
</protein>
<evidence type="ECO:0000313" key="6">
    <source>
        <dbReference type="EMBL" id="KCZ99653.1"/>
    </source>
</evidence>
<keyword evidence="4" id="KW-0804">Transcription</keyword>
<sequence length="308" mass="34632">MDLHAVPLRAFLAVAEARSFTRAASELNMSQPALSAKIRELERQLGFALLNRTKRHVELSPEGRSFLAHARRMVLETEWMHQKIRDIRKNAVRIGVPYYSSDISARVQITDDLIMRFGAEGVAVVEMSHDRLYRALAFEEIDLAFVFEPEERWFDSAITPTAAAGLIGEVIESRELELEVPSSSWLFGKTVVQKPDLEGCSVASISRVHGVALSEGIARFLDTWGAKQFKLPESNARSTLRLARRFRVPAVSLGWFHADPEPCETSRSIPFEGGGIVTRMVVRRRSERLRPPAEACWTTLTGQTEFPV</sequence>
<dbReference type="GO" id="GO:0003677">
    <property type="term" value="F:DNA binding"/>
    <property type="evidence" value="ECO:0007669"/>
    <property type="project" value="UniProtKB-KW"/>
</dbReference>
<dbReference type="eggNOG" id="COG0583">
    <property type="taxonomic scope" value="Bacteria"/>
</dbReference>
<dbReference type="PANTHER" id="PTHR30346">
    <property type="entry name" value="TRANSCRIPTIONAL DUAL REGULATOR HCAR-RELATED"/>
    <property type="match status" value="1"/>
</dbReference>
<reference evidence="6 7" key="1">
    <citation type="journal article" date="2014" name="Antonie Van Leeuwenhoek">
        <title>Hyphomonas beringensis sp. nov. and Hyphomonas chukchiensis sp. nov., isolated from surface seawater of the Bering Sea and Chukchi Sea.</title>
        <authorList>
            <person name="Li C."/>
            <person name="Lai Q."/>
            <person name="Li G."/>
            <person name="Dong C."/>
            <person name="Wang J."/>
            <person name="Liao Y."/>
            <person name="Shao Z."/>
        </authorList>
    </citation>
    <scope>NUCLEOTIDE SEQUENCE [LARGE SCALE GENOMIC DNA]</scope>
    <source>
        <strain evidence="6 7">PS728</strain>
    </source>
</reference>
<dbReference type="PATRIC" id="fig|1280954.3.peg.954"/>
<keyword evidence="2" id="KW-0805">Transcription regulation</keyword>
<evidence type="ECO:0000256" key="3">
    <source>
        <dbReference type="ARBA" id="ARBA00023125"/>
    </source>
</evidence>
<evidence type="ECO:0000256" key="2">
    <source>
        <dbReference type="ARBA" id="ARBA00023015"/>
    </source>
</evidence>
<evidence type="ECO:0000259" key="5">
    <source>
        <dbReference type="PROSITE" id="PS50931"/>
    </source>
</evidence>
<dbReference type="GO" id="GO:0003700">
    <property type="term" value="F:DNA-binding transcription factor activity"/>
    <property type="evidence" value="ECO:0007669"/>
    <property type="project" value="InterPro"/>
</dbReference>
<dbReference type="PRINTS" id="PR00039">
    <property type="entry name" value="HTHLYSR"/>
</dbReference>
<dbReference type="STRING" id="1280954.HPO_04680"/>
<dbReference type="PANTHER" id="PTHR30346:SF0">
    <property type="entry name" value="HCA OPERON TRANSCRIPTIONAL ACTIVATOR HCAR"/>
    <property type="match status" value="1"/>
</dbReference>
<dbReference type="FunFam" id="1.10.10.10:FF:000001">
    <property type="entry name" value="LysR family transcriptional regulator"/>
    <property type="match status" value="1"/>
</dbReference>
<feature type="domain" description="HTH lysR-type" evidence="5">
    <location>
        <begin position="1"/>
        <end position="60"/>
    </location>
</feature>
<dbReference type="EMBL" id="ARYM01000004">
    <property type="protein sequence ID" value="KCZ99653.1"/>
    <property type="molecule type" value="Genomic_DNA"/>
</dbReference>
<comment type="caution">
    <text evidence="6">The sequence shown here is derived from an EMBL/GenBank/DDBJ whole genome shotgun (WGS) entry which is preliminary data.</text>
</comment>
<gene>
    <name evidence="6" type="ORF">HPO_04680</name>
</gene>
<dbReference type="InterPro" id="IPR000847">
    <property type="entry name" value="LysR_HTH_N"/>
</dbReference>
<dbReference type="InterPro" id="IPR036388">
    <property type="entry name" value="WH-like_DNA-bd_sf"/>
</dbReference>
<comment type="similarity">
    <text evidence="1">Belongs to the LysR transcriptional regulatory family.</text>
</comment>
<name>A0A062VGU6_9PROT</name>
<dbReference type="OrthoDB" id="9815174at2"/>
<dbReference type="PROSITE" id="PS50931">
    <property type="entry name" value="HTH_LYSR"/>
    <property type="match status" value="1"/>
</dbReference>
<dbReference type="Pfam" id="PF00126">
    <property type="entry name" value="HTH_1"/>
    <property type="match status" value="1"/>
</dbReference>
<dbReference type="Gene3D" id="1.10.10.10">
    <property type="entry name" value="Winged helix-like DNA-binding domain superfamily/Winged helix DNA-binding domain"/>
    <property type="match status" value="1"/>
</dbReference>
<proteinExistence type="inferred from homology"/>
<evidence type="ECO:0000256" key="4">
    <source>
        <dbReference type="ARBA" id="ARBA00023163"/>
    </source>
</evidence>
<organism evidence="6 7">
    <name type="scientific">Hyphomonas polymorpha PS728</name>
    <dbReference type="NCBI Taxonomy" id="1280954"/>
    <lineage>
        <taxon>Bacteria</taxon>
        <taxon>Pseudomonadati</taxon>
        <taxon>Pseudomonadota</taxon>
        <taxon>Alphaproteobacteria</taxon>
        <taxon>Hyphomonadales</taxon>
        <taxon>Hyphomonadaceae</taxon>
        <taxon>Hyphomonas</taxon>
    </lineage>
</organism>
<evidence type="ECO:0000256" key="1">
    <source>
        <dbReference type="ARBA" id="ARBA00009437"/>
    </source>
</evidence>
<dbReference type="SUPFAM" id="SSF46785">
    <property type="entry name" value="Winged helix' DNA-binding domain"/>
    <property type="match status" value="1"/>
</dbReference>
<dbReference type="InterPro" id="IPR036390">
    <property type="entry name" value="WH_DNA-bd_sf"/>
</dbReference>
<accession>A0A062VGU6</accession>
<evidence type="ECO:0000313" key="7">
    <source>
        <dbReference type="Proteomes" id="UP000027100"/>
    </source>
</evidence>
<keyword evidence="7" id="KW-1185">Reference proteome</keyword>
<dbReference type="RefSeq" id="WP_051612286.1">
    <property type="nucleotide sequence ID" value="NZ_ARYM01000004.1"/>
</dbReference>